<proteinExistence type="predicted"/>
<name>A0A562ZVH5_9BURK</name>
<dbReference type="PANTHER" id="PTHR34301:SF8">
    <property type="entry name" value="ATPASE DOMAIN-CONTAINING PROTEIN"/>
    <property type="match status" value="1"/>
</dbReference>
<keyword evidence="2" id="KW-0067">ATP-binding</keyword>
<feature type="domain" description="AAA+ ATPase" evidence="1">
    <location>
        <begin position="83"/>
        <end position="333"/>
    </location>
</feature>
<sequence length="483" mass="54150">MRRSRPSSTERLLVQQGLSSVEYQGSSTIGSGGDGMAIQGFTQEEFERTLNEYVSPSSPIESFEHLVGRQKQLEKIEEAIISPGRHIFIYGDRGAGKTSLARTAAYKHHPAHGEPVYTACGRGTSFASIVRDIVSQLDQRSELRSIDRTLTAGGKALGLEGSYSELEKAKSVENLDLNAATAAVNEAALRRQGRSIIVVDEFENLPTIDDRHLFAELIKQLSDRRVPVSMVFCGIGKSLDSLLQGHNSAHRYLEEIALPAPPLTFTGCWEIVDSASGALGLKIEDTPRLRIAQISDGFPHYVHLICQKLCWRAFRDSEVVHELTSEFYMDAIRDALSSVESRLRSAYDQATKKDRDSYEEVLWAVADHFELQRNNRRIYDESYMRIMEDVQRKPLDFTTFQSHLTSLRSSRHGAILEMPRRGWVQFSENLIRGYVRLVAESKGVRLALEHEPGPEPKALTAAARSQGVHPAYQGRRYTWGSGR</sequence>
<organism evidence="2 3">
    <name type="scientific">Caenimonas sedimenti</name>
    <dbReference type="NCBI Taxonomy" id="2596921"/>
    <lineage>
        <taxon>Bacteria</taxon>
        <taxon>Pseudomonadati</taxon>
        <taxon>Pseudomonadota</taxon>
        <taxon>Betaproteobacteria</taxon>
        <taxon>Burkholderiales</taxon>
        <taxon>Comamonadaceae</taxon>
        <taxon>Caenimonas</taxon>
    </lineage>
</organism>
<dbReference type="AlphaFoldDB" id="A0A562ZVH5"/>
<protein>
    <submittedName>
        <fullName evidence="2">ATP-binding protein</fullName>
    </submittedName>
</protein>
<evidence type="ECO:0000259" key="1">
    <source>
        <dbReference type="SMART" id="SM00382"/>
    </source>
</evidence>
<dbReference type="InterPro" id="IPR003593">
    <property type="entry name" value="AAA+_ATPase"/>
</dbReference>
<keyword evidence="3" id="KW-1185">Reference proteome</keyword>
<dbReference type="EMBL" id="VOBQ01000004">
    <property type="protein sequence ID" value="TWO72328.1"/>
    <property type="molecule type" value="Genomic_DNA"/>
</dbReference>
<accession>A0A562ZVH5</accession>
<dbReference type="Pfam" id="PF13191">
    <property type="entry name" value="AAA_16"/>
    <property type="match status" value="1"/>
</dbReference>
<dbReference type="OrthoDB" id="1489171at2"/>
<keyword evidence="2" id="KW-0547">Nucleotide-binding</keyword>
<dbReference type="GO" id="GO:0005524">
    <property type="term" value="F:ATP binding"/>
    <property type="evidence" value="ECO:0007669"/>
    <property type="project" value="UniProtKB-KW"/>
</dbReference>
<gene>
    <name evidence="2" type="ORF">FN976_06405</name>
</gene>
<reference evidence="2 3" key="1">
    <citation type="submission" date="2019-07" db="EMBL/GenBank/DDBJ databases">
        <title>Caenimonas sedimenti sp. nov., isolated from activated sludge.</title>
        <authorList>
            <person name="Xu J."/>
        </authorList>
    </citation>
    <scope>NUCLEOTIDE SEQUENCE [LARGE SCALE GENOMIC DNA]</scope>
    <source>
        <strain evidence="2 3">HX-9-20</strain>
    </source>
</reference>
<dbReference type="InterPro" id="IPR041664">
    <property type="entry name" value="AAA_16"/>
</dbReference>
<comment type="caution">
    <text evidence="2">The sequence shown here is derived from an EMBL/GenBank/DDBJ whole genome shotgun (WGS) entry which is preliminary data.</text>
</comment>
<dbReference type="Proteomes" id="UP000318199">
    <property type="component" value="Unassembled WGS sequence"/>
</dbReference>
<dbReference type="PANTHER" id="PTHR34301">
    <property type="entry name" value="DNA-BINDING PROTEIN-RELATED"/>
    <property type="match status" value="1"/>
</dbReference>
<evidence type="ECO:0000313" key="3">
    <source>
        <dbReference type="Proteomes" id="UP000318199"/>
    </source>
</evidence>
<evidence type="ECO:0000313" key="2">
    <source>
        <dbReference type="EMBL" id="TWO72328.1"/>
    </source>
</evidence>
<dbReference type="Gene3D" id="3.40.50.300">
    <property type="entry name" value="P-loop containing nucleotide triphosphate hydrolases"/>
    <property type="match status" value="1"/>
</dbReference>
<dbReference type="SMART" id="SM00382">
    <property type="entry name" value="AAA"/>
    <property type="match status" value="1"/>
</dbReference>
<dbReference type="InterPro" id="IPR027417">
    <property type="entry name" value="P-loop_NTPase"/>
</dbReference>
<dbReference type="SUPFAM" id="SSF52540">
    <property type="entry name" value="P-loop containing nucleoside triphosphate hydrolases"/>
    <property type="match status" value="1"/>
</dbReference>